<dbReference type="AlphaFoldDB" id="A0AA40X4Q5"/>
<organism evidence="9 10">
    <name type="scientific">Rouxiella silvae</name>
    <dbReference type="NCBI Taxonomy" id="1646373"/>
    <lineage>
        <taxon>Bacteria</taxon>
        <taxon>Pseudomonadati</taxon>
        <taxon>Pseudomonadota</taxon>
        <taxon>Gammaproteobacteria</taxon>
        <taxon>Enterobacterales</taxon>
        <taxon>Yersiniaceae</taxon>
        <taxon>Rouxiella</taxon>
    </lineage>
</organism>
<accession>A0AA40X4Q5</accession>
<evidence type="ECO:0000313" key="9">
    <source>
        <dbReference type="EMBL" id="MBF6638636.1"/>
    </source>
</evidence>
<comment type="subcellular location">
    <subcellularLocation>
        <location evidence="1 8">Cell inner membrane</location>
        <topology evidence="1 8">Single-pass membrane protein</topology>
    </subcellularLocation>
</comment>
<evidence type="ECO:0000256" key="5">
    <source>
        <dbReference type="ARBA" id="ARBA00022692"/>
    </source>
</evidence>
<gene>
    <name evidence="9" type="ORF">ITX54_18370</name>
</gene>
<sequence>MPQKLKALSLLVICVTIIMFTYITRNSLCELHIKQGKTEVAAIMACDSFR</sequence>
<evidence type="ECO:0000256" key="2">
    <source>
        <dbReference type="ARBA" id="ARBA00022475"/>
    </source>
</evidence>
<evidence type="ECO:0000256" key="7">
    <source>
        <dbReference type="ARBA" id="ARBA00023136"/>
    </source>
</evidence>
<comment type="similarity">
    <text evidence="8">Belongs to the hok/gef family.</text>
</comment>
<proteinExistence type="inferred from homology"/>
<feature type="transmembrane region" description="Helical" evidence="8">
    <location>
        <begin position="7"/>
        <end position="24"/>
    </location>
</feature>
<name>A0AA40X4Q5_9GAMM</name>
<keyword evidence="4" id="KW-1277">Toxin-antitoxin system</keyword>
<dbReference type="InterPro" id="IPR000021">
    <property type="entry name" value="Hok/gef_toxin"/>
</dbReference>
<protein>
    <submittedName>
        <fullName evidence="9">Hok/Gef family protein</fullName>
    </submittedName>
</protein>
<keyword evidence="3" id="KW-0997">Cell inner membrane</keyword>
<dbReference type="InterPro" id="IPR018084">
    <property type="entry name" value="Hok/gef_toxin_CS"/>
</dbReference>
<comment type="caution">
    <text evidence="9">The sequence shown here is derived from an EMBL/GenBank/DDBJ whole genome shotgun (WGS) entry which is preliminary data.</text>
</comment>
<dbReference type="PRINTS" id="PR00281">
    <property type="entry name" value="HOKGEFTOXIC"/>
</dbReference>
<dbReference type="RefSeq" id="WP_194978642.1">
    <property type="nucleotide sequence ID" value="NZ_CBCSCF010000001.1"/>
</dbReference>
<keyword evidence="2" id="KW-1003">Cell membrane</keyword>
<keyword evidence="6 8" id="KW-1133">Transmembrane helix</keyword>
<evidence type="ECO:0000313" key="10">
    <source>
        <dbReference type="Proteomes" id="UP000705283"/>
    </source>
</evidence>
<evidence type="ECO:0000256" key="6">
    <source>
        <dbReference type="ARBA" id="ARBA00022989"/>
    </source>
</evidence>
<evidence type="ECO:0000256" key="1">
    <source>
        <dbReference type="ARBA" id="ARBA00004377"/>
    </source>
</evidence>
<evidence type="ECO:0000256" key="3">
    <source>
        <dbReference type="ARBA" id="ARBA00022519"/>
    </source>
</evidence>
<reference evidence="9" key="1">
    <citation type="submission" date="2020-11" db="EMBL/GenBank/DDBJ databases">
        <authorList>
            <person name="Lee S.D."/>
        </authorList>
    </citation>
    <scope>NUCLEOTIDE SEQUENCE</scope>
    <source>
        <strain evidence="9">SAP-2</strain>
    </source>
</reference>
<evidence type="ECO:0000256" key="4">
    <source>
        <dbReference type="ARBA" id="ARBA00022649"/>
    </source>
</evidence>
<evidence type="ECO:0000256" key="8">
    <source>
        <dbReference type="RuleBase" id="RU221113"/>
    </source>
</evidence>
<reference evidence="9" key="2">
    <citation type="submission" date="2022-09" db="EMBL/GenBank/DDBJ databases">
        <title>Rouxiella aceris sp. nov., isolated from tree sap and emended description of the genus Rhouxiella.</title>
        <authorList>
            <person name="Kim I.S."/>
        </authorList>
    </citation>
    <scope>NUCLEOTIDE SEQUENCE</scope>
    <source>
        <strain evidence="9">SAP-2</strain>
    </source>
</reference>
<dbReference type="Proteomes" id="UP000705283">
    <property type="component" value="Unassembled WGS sequence"/>
</dbReference>
<dbReference type="EMBL" id="JADMKS010000008">
    <property type="protein sequence ID" value="MBF6638636.1"/>
    <property type="molecule type" value="Genomic_DNA"/>
</dbReference>
<dbReference type="GO" id="GO:0005886">
    <property type="term" value="C:plasma membrane"/>
    <property type="evidence" value="ECO:0007669"/>
    <property type="project" value="UniProtKB-SubCell"/>
</dbReference>
<dbReference type="Pfam" id="PF01848">
    <property type="entry name" value="HOK_GEF"/>
    <property type="match status" value="1"/>
</dbReference>
<keyword evidence="5 8" id="KW-0812">Transmembrane</keyword>
<dbReference type="PROSITE" id="PS00556">
    <property type="entry name" value="HOK_GEF"/>
    <property type="match status" value="1"/>
</dbReference>
<keyword evidence="7 8" id="KW-0472">Membrane</keyword>